<dbReference type="RefSeq" id="WP_074699788.1">
    <property type="nucleotide sequence ID" value="NZ_CP018863.1"/>
</dbReference>
<dbReference type="NCBIfam" id="TIGR00685">
    <property type="entry name" value="T6PP"/>
    <property type="match status" value="1"/>
</dbReference>
<dbReference type="GO" id="GO:0005992">
    <property type="term" value="P:trehalose biosynthetic process"/>
    <property type="evidence" value="ECO:0007669"/>
    <property type="project" value="UniProtKB-UniPathway"/>
</dbReference>
<keyword evidence="6" id="KW-0460">Magnesium</keyword>
<dbReference type="SUPFAM" id="SSF56784">
    <property type="entry name" value="HAD-like"/>
    <property type="match status" value="1"/>
</dbReference>
<dbReference type="Gene3D" id="3.40.50.1000">
    <property type="entry name" value="HAD superfamily/HAD-like"/>
    <property type="match status" value="1"/>
</dbReference>
<evidence type="ECO:0000313" key="8">
    <source>
        <dbReference type="Proteomes" id="UP000181917"/>
    </source>
</evidence>
<keyword evidence="4 6" id="KW-0378">Hydrolase</keyword>
<dbReference type="EC" id="3.1.3.12" evidence="6"/>
<evidence type="ECO:0000256" key="3">
    <source>
        <dbReference type="ARBA" id="ARBA00008770"/>
    </source>
</evidence>
<dbReference type="NCBIfam" id="TIGR01484">
    <property type="entry name" value="HAD-SF-IIB"/>
    <property type="match status" value="1"/>
</dbReference>
<dbReference type="EMBL" id="FNKH01000002">
    <property type="protein sequence ID" value="SDQ50349.1"/>
    <property type="molecule type" value="Genomic_DNA"/>
</dbReference>
<comment type="pathway">
    <text evidence="2 6">Glycan biosynthesis; trehalose biosynthesis.</text>
</comment>
<dbReference type="STRING" id="37928.SAMN04489742_1371"/>
<evidence type="ECO:0000256" key="2">
    <source>
        <dbReference type="ARBA" id="ARBA00005199"/>
    </source>
</evidence>
<evidence type="ECO:0000256" key="4">
    <source>
        <dbReference type="ARBA" id="ARBA00022801"/>
    </source>
</evidence>
<comment type="cofactor">
    <cofactor evidence="6">
        <name>Mg(2+)</name>
        <dbReference type="ChEBI" id="CHEBI:18420"/>
    </cofactor>
</comment>
<dbReference type="AlphaFoldDB" id="A0A1H1BEG2"/>
<reference evidence="7 8" key="1">
    <citation type="submission" date="2016-10" db="EMBL/GenBank/DDBJ databases">
        <authorList>
            <person name="de Groot N.N."/>
        </authorList>
    </citation>
    <scope>NUCLEOTIDE SEQUENCE [LARGE SCALE GENOMIC DNA]</scope>
    <source>
        <strain evidence="7 8">DSM 20117</strain>
    </source>
</reference>
<evidence type="ECO:0000256" key="1">
    <source>
        <dbReference type="ARBA" id="ARBA00000500"/>
    </source>
</evidence>
<dbReference type="KEGG" id="acry:AC20117_10510"/>
<dbReference type="InterPro" id="IPR036412">
    <property type="entry name" value="HAD-like_sf"/>
</dbReference>
<accession>A0A1H1BEG2</accession>
<dbReference type="PANTHER" id="PTHR43768">
    <property type="entry name" value="TREHALOSE 6-PHOSPHATE PHOSPHATASE"/>
    <property type="match status" value="1"/>
</dbReference>
<keyword evidence="8" id="KW-1185">Reference proteome</keyword>
<dbReference type="PANTHER" id="PTHR43768:SF3">
    <property type="entry name" value="TREHALOSE 6-PHOSPHATE PHOSPHATASE"/>
    <property type="match status" value="1"/>
</dbReference>
<dbReference type="Proteomes" id="UP000181917">
    <property type="component" value="Unassembled WGS sequence"/>
</dbReference>
<dbReference type="UniPathway" id="UPA00299"/>
<comment type="catalytic activity">
    <reaction evidence="1 6">
        <text>alpha,alpha-trehalose 6-phosphate + H2O = alpha,alpha-trehalose + phosphate</text>
        <dbReference type="Rhea" id="RHEA:23420"/>
        <dbReference type="ChEBI" id="CHEBI:15377"/>
        <dbReference type="ChEBI" id="CHEBI:16551"/>
        <dbReference type="ChEBI" id="CHEBI:43474"/>
        <dbReference type="ChEBI" id="CHEBI:58429"/>
        <dbReference type="EC" id="3.1.3.12"/>
    </reaction>
</comment>
<protein>
    <recommendedName>
        <fullName evidence="6">Trehalose 6-phosphate phosphatase</fullName>
        <ecNumber evidence="6">3.1.3.12</ecNumber>
    </recommendedName>
</protein>
<name>A0A1H1BEG2_9MICC</name>
<dbReference type="GO" id="GO:0004805">
    <property type="term" value="F:trehalose-phosphatase activity"/>
    <property type="evidence" value="ECO:0007669"/>
    <property type="project" value="UniProtKB-EC"/>
</dbReference>
<dbReference type="InterPro" id="IPR003337">
    <property type="entry name" value="Trehalose_PPase"/>
</dbReference>
<proteinExistence type="inferred from homology"/>
<sequence>MNENRAATSENRGELDPALRRALEEISSTPRLLVALDFDGTLAPIVARAEDARALPAAAAAVKELLALPETTTAFISGRALESLRLVASPDDRTLLIGSHGAEVFTGPGSPALTLDEAQSLALRQATAVVEKVVAAHPGTRLEAKPAGVVLHTRTAEDAVAEAATEEARRELSAIEGLHLTDGKRVLETSVLSSDKGQGLELLRAFTEATAVFFAGDDVTDEDAIKALQPQDLGVKIGPGISGAAFRVDSPEAFARVLETLAELRRMSPQN</sequence>
<dbReference type="OrthoDB" id="9816160at2"/>
<comment type="similarity">
    <text evidence="3 6">Belongs to the trehalose phosphatase family.</text>
</comment>
<evidence type="ECO:0000313" key="7">
    <source>
        <dbReference type="EMBL" id="SDQ50349.1"/>
    </source>
</evidence>
<dbReference type="InterPro" id="IPR044651">
    <property type="entry name" value="OTSB-like"/>
</dbReference>
<gene>
    <name evidence="7" type="ORF">SAMN04489742_1371</name>
</gene>
<dbReference type="GO" id="GO:0046872">
    <property type="term" value="F:metal ion binding"/>
    <property type="evidence" value="ECO:0007669"/>
    <property type="project" value="UniProtKB-KW"/>
</dbReference>
<dbReference type="InterPro" id="IPR023214">
    <property type="entry name" value="HAD_sf"/>
</dbReference>
<dbReference type="Gene3D" id="3.30.70.1020">
    <property type="entry name" value="Trehalose-6-phosphate phosphatase related protein, domain 2"/>
    <property type="match status" value="1"/>
</dbReference>
<keyword evidence="6" id="KW-0479">Metal-binding</keyword>
<dbReference type="Pfam" id="PF02358">
    <property type="entry name" value="Trehalose_PPase"/>
    <property type="match status" value="1"/>
</dbReference>
<organism evidence="7 8">
    <name type="scientific">Crystallibacter crystallopoietes</name>
    <dbReference type="NCBI Taxonomy" id="37928"/>
    <lineage>
        <taxon>Bacteria</taxon>
        <taxon>Bacillati</taxon>
        <taxon>Actinomycetota</taxon>
        <taxon>Actinomycetes</taxon>
        <taxon>Micrococcales</taxon>
        <taxon>Micrococcaceae</taxon>
        <taxon>Crystallibacter</taxon>
    </lineage>
</organism>
<evidence type="ECO:0000256" key="6">
    <source>
        <dbReference type="RuleBase" id="RU361117"/>
    </source>
</evidence>
<comment type="function">
    <text evidence="5 6">Removes the phosphate from trehalose 6-phosphate to produce free trehalose.</text>
</comment>
<evidence type="ECO:0000256" key="5">
    <source>
        <dbReference type="ARBA" id="ARBA00024179"/>
    </source>
</evidence>
<dbReference type="InterPro" id="IPR006379">
    <property type="entry name" value="HAD-SF_hydro_IIB"/>
</dbReference>